<evidence type="ECO:0000313" key="6">
    <source>
        <dbReference type="Proteomes" id="UP000019222"/>
    </source>
</evidence>
<dbReference type="AlphaFoldDB" id="W5XYF6"/>
<keyword evidence="2" id="KW-0328">Glycosyltransferase</keyword>
<dbReference type="GO" id="GO:0016757">
    <property type="term" value="F:glycosyltransferase activity"/>
    <property type="evidence" value="ECO:0007669"/>
    <property type="project" value="UniProtKB-KW"/>
</dbReference>
<evidence type="ECO:0000256" key="1">
    <source>
        <dbReference type="ARBA" id="ARBA00006739"/>
    </source>
</evidence>
<feature type="domain" description="Glycosyltransferase 2-like" evidence="4">
    <location>
        <begin position="9"/>
        <end position="167"/>
    </location>
</feature>
<proteinExistence type="inferred from homology"/>
<evidence type="ECO:0000313" key="5">
    <source>
        <dbReference type="EMBL" id="AHI21729.1"/>
    </source>
</evidence>
<dbReference type="eggNOG" id="COG1215">
    <property type="taxonomic scope" value="Bacteria"/>
</dbReference>
<evidence type="ECO:0000256" key="3">
    <source>
        <dbReference type="ARBA" id="ARBA00022679"/>
    </source>
</evidence>
<dbReference type="InterPro" id="IPR050834">
    <property type="entry name" value="Glycosyltransf_2"/>
</dbReference>
<evidence type="ECO:0000256" key="2">
    <source>
        <dbReference type="ARBA" id="ARBA00022676"/>
    </source>
</evidence>
<dbReference type="InterPro" id="IPR029044">
    <property type="entry name" value="Nucleotide-diphossugar_trans"/>
</dbReference>
<dbReference type="PANTHER" id="PTHR43685:SF5">
    <property type="entry name" value="GLYCOSYLTRANSFERASE EPSE-RELATED"/>
    <property type="match status" value="1"/>
</dbReference>
<accession>W5XYF6</accession>
<dbReference type="PATRIC" id="fig|1224164.3.peg.325"/>
<sequence>MTDHPLTLSALITVYHRIDPAELQAALDSLVEQTRVPDDLLIVIDGPIPGSLRDTIDGFAAAHEVARVLALPNNLGAGPASQAGVEAINTDVIARLDADDIACPTRFEEQLAAIERGFDVVGSAMQEFDADPDAPTGVRRLPEDHEAIVRYAKINSPVNNPSVMIRRSALVAAGGYRDVHFMEDYDLYARLIAAGARFINLPEPLTKFRVTASQFGRRSGREMLAAEWQMQKNLVAYGLVGYPRAVANFLLRNAYRVLPLSVMKRMYSLLFHKNPAQAG</sequence>
<dbReference type="KEGG" id="cvt:B843_01685"/>
<comment type="similarity">
    <text evidence="1">Belongs to the glycosyltransferase 2 family.</text>
</comment>
<dbReference type="PANTHER" id="PTHR43685">
    <property type="entry name" value="GLYCOSYLTRANSFERASE"/>
    <property type="match status" value="1"/>
</dbReference>
<dbReference type="EMBL" id="CP004353">
    <property type="protein sequence ID" value="AHI21729.1"/>
    <property type="molecule type" value="Genomic_DNA"/>
</dbReference>
<dbReference type="Gene3D" id="3.90.550.10">
    <property type="entry name" value="Spore Coat Polysaccharide Biosynthesis Protein SpsA, Chain A"/>
    <property type="match status" value="1"/>
</dbReference>
<dbReference type="InterPro" id="IPR001173">
    <property type="entry name" value="Glyco_trans_2-like"/>
</dbReference>
<organism evidence="5 6">
    <name type="scientific">Corynebacterium vitaeruminis DSM 20294</name>
    <dbReference type="NCBI Taxonomy" id="1224164"/>
    <lineage>
        <taxon>Bacteria</taxon>
        <taxon>Bacillati</taxon>
        <taxon>Actinomycetota</taxon>
        <taxon>Actinomycetes</taxon>
        <taxon>Mycobacteriales</taxon>
        <taxon>Corynebacteriaceae</taxon>
        <taxon>Corynebacterium</taxon>
    </lineage>
</organism>
<protein>
    <submittedName>
        <fullName evidence="5">Glycosyl transferase family protein</fullName>
    </submittedName>
</protein>
<reference evidence="5 6" key="1">
    <citation type="submission" date="2013-02" db="EMBL/GenBank/DDBJ databases">
        <title>The complete genome sequence of Corynebacterium vitaeruminis DSM 20294.</title>
        <authorList>
            <person name="Ruckert C."/>
            <person name="Albersmeier A."/>
            <person name="Kalinowski J."/>
        </authorList>
    </citation>
    <scope>NUCLEOTIDE SEQUENCE [LARGE SCALE GENOMIC DNA]</scope>
    <source>
        <strain evidence="6">ATCC 10234</strain>
    </source>
</reference>
<gene>
    <name evidence="5" type="ORF">B843_01685</name>
</gene>
<dbReference type="Pfam" id="PF00535">
    <property type="entry name" value="Glycos_transf_2"/>
    <property type="match status" value="1"/>
</dbReference>
<dbReference type="STRING" id="1224164.B843_01685"/>
<dbReference type="HOGENOM" id="CLU_025996_0_9_11"/>
<keyword evidence="3 5" id="KW-0808">Transferase</keyword>
<keyword evidence="6" id="KW-1185">Reference proteome</keyword>
<dbReference type="Proteomes" id="UP000019222">
    <property type="component" value="Chromosome"/>
</dbReference>
<evidence type="ECO:0000259" key="4">
    <source>
        <dbReference type="Pfam" id="PF00535"/>
    </source>
</evidence>
<dbReference type="RefSeq" id="WP_025251796.1">
    <property type="nucleotide sequence ID" value="NZ_CP004353.1"/>
</dbReference>
<dbReference type="SUPFAM" id="SSF53448">
    <property type="entry name" value="Nucleotide-diphospho-sugar transferases"/>
    <property type="match status" value="1"/>
</dbReference>
<name>W5XYF6_9CORY</name>